<evidence type="ECO:0000256" key="2">
    <source>
        <dbReference type="ARBA" id="ARBA00022692"/>
    </source>
</evidence>
<evidence type="ECO:0000259" key="6">
    <source>
        <dbReference type="Pfam" id="PF00361"/>
    </source>
</evidence>
<evidence type="ECO:0000313" key="8">
    <source>
        <dbReference type="EMBL" id="CUV03282.1"/>
    </source>
</evidence>
<dbReference type="EMBL" id="FAXA01000387">
    <property type="protein sequence ID" value="CUV03282.1"/>
    <property type="molecule type" value="Genomic_DNA"/>
</dbReference>
<evidence type="ECO:0000256" key="3">
    <source>
        <dbReference type="ARBA" id="ARBA00022989"/>
    </source>
</evidence>
<dbReference type="Pfam" id="PF00662">
    <property type="entry name" value="Proton_antipo_N"/>
    <property type="match status" value="1"/>
</dbReference>
<feature type="transmembrane region" description="Helical" evidence="5">
    <location>
        <begin position="497"/>
        <end position="517"/>
    </location>
</feature>
<dbReference type="InterPro" id="IPR003945">
    <property type="entry name" value="NU5C-like"/>
</dbReference>
<sequence length="681" mass="73179">MVSQAVIWSIFLLPLGSFVFAALVVRPFFNRFSLVSGLATIAALGTALGFSIWTLRSLILGDELKFEPVEWLEVGGATIDFGLLVDPLTALMLVVVTGVSLLVQIYSLGYMKGDASFSRYYAYMSLFTAAMLGLVLASNIIQLYVFWELVGVSSYLLIGFWHERPAAAAAAKKAFIITRIGDVGFLIAILYLFTQSDNFAAAGLNAFHIPDIWEAARPEAAAGAILGGAVLTWLALGIFAGAAGKSGQFPLHTWLPDAMEGPTPVSALIHAATMVAAGVFLVARFFPVFEHSADAMTVVALVGAFTAVFAASMGLVMNDIKRVMAYSTISQLGYMMAALGLGLYAPAIFHLVTHAAFKALLFLGAGSVNHATGTFDMRYMGGLRKVMPATYILVLVAGLSLVGIIPLAGFWSKDEILLGAWNGTGLVDNWVNKVTFSALIGGVIVTAFYTIRMIILTFHGEFRGGIEKELADRVQSQPDAEAPRGGHGGLNLHESPFVMVLPMLVLGVIAVLVGYLANPQWTEEIGIPRHWITGFLGDGLSAALGAVGHAETLDFSRWMATISTVAALSGIGLALLLYLRRKDQRADPLEKVKPVHTLLSQKYYMDILYENLVVREGFYKGIAGTTDWIDSNIVDRVVDTIGWFFRNIGTAIGKFQTGQVQTYATGVAFGVMAIIVAFLLA</sequence>
<reference evidence="8" key="1">
    <citation type="submission" date="2015-10" db="EMBL/GenBank/DDBJ databases">
        <authorList>
            <person name="Gilbert D.G."/>
        </authorList>
    </citation>
    <scope>NUCLEOTIDE SEQUENCE</scope>
</reference>
<protein>
    <submittedName>
        <fullName evidence="8">NADH-ubiquinone oxidoreductase chain L</fullName>
        <ecNumber evidence="8">1.6.5.3</ecNumber>
    </submittedName>
</protein>
<dbReference type="GO" id="GO:0015990">
    <property type="term" value="P:electron transport coupled proton transport"/>
    <property type="evidence" value="ECO:0007669"/>
    <property type="project" value="TreeGrafter"/>
</dbReference>
<keyword evidence="8" id="KW-0560">Oxidoreductase</keyword>
<dbReference type="GO" id="GO:0008137">
    <property type="term" value="F:NADH dehydrogenase (ubiquinone) activity"/>
    <property type="evidence" value="ECO:0007669"/>
    <property type="project" value="InterPro"/>
</dbReference>
<evidence type="ECO:0000259" key="7">
    <source>
        <dbReference type="Pfam" id="PF00662"/>
    </source>
</evidence>
<feature type="transmembrane region" description="Helical" evidence="5">
    <location>
        <begin position="558"/>
        <end position="579"/>
    </location>
</feature>
<feature type="transmembrane region" description="Helical" evidence="5">
    <location>
        <begin position="144"/>
        <end position="162"/>
    </location>
</feature>
<feature type="domain" description="NADH:quinone oxidoreductase/Mrp antiporter transmembrane" evidence="6">
    <location>
        <begin position="137"/>
        <end position="424"/>
    </location>
</feature>
<feature type="transmembrane region" description="Helical" evidence="5">
    <location>
        <begin position="265"/>
        <end position="286"/>
    </location>
</feature>
<dbReference type="InterPro" id="IPR001750">
    <property type="entry name" value="ND/Mrp_TM"/>
</dbReference>
<dbReference type="AlphaFoldDB" id="A0A160VAV0"/>
<feature type="transmembrane region" description="Helical" evidence="5">
    <location>
        <begin position="430"/>
        <end position="451"/>
    </location>
</feature>
<evidence type="ECO:0000256" key="5">
    <source>
        <dbReference type="SAM" id="Phobius"/>
    </source>
</evidence>
<feature type="transmembrane region" description="Helical" evidence="5">
    <location>
        <begin position="220"/>
        <end position="244"/>
    </location>
</feature>
<keyword evidence="3 5" id="KW-1133">Transmembrane helix</keyword>
<keyword evidence="2 5" id="KW-0812">Transmembrane</keyword>
<keyword evidence="8" id="KW-0830">Ubiquinone</keyword>
<dbReference type="NCBIfam" id="TIGR01974">
    <property type="entry name" value="NDH_I_L"/>
    <property type="match status" value="1"/>
</dbReference>
<dbReference type="PRINTS" id="PR01435">
    <property type="entry name" value="NPOXDRDTASE5"/>
</dbReference>
<dbReference type="GO" id="GO:0042773">
    <property type="term" value="P:ATP synthesis coupled electron transport"/>
    <property type="evidence" value="ECO:0007669"/>
    <property type="project" value="InterPro"/>
</dbReference>
<feature type="transmembrane region" description="Helical" evidence="5">
    <location>
        <begin position="298"/>
        <end position="316"/>
    </location>
</feature>
<dbReference type="NCBIfam" id="NF005141">
    <property type="entry name" value="PRK06590.1"/>
    <property type="match status" value="1"/>
</dbReference>
<accession>A0A160VAV0</accession>
<dbReference type="GO" id="GO:0003954">
    <property type="term" value="F:NADH dehydrogenase activity"/>
    <property type="evidence" value="ECO:0007669"/>
    <property type="project" value="TreeGrafter"/>
</dbReference>
<feature type="domain" description="NADH-Ubiquinone oxidoreductase (complex I) chain 5 N-terminal" evidence="7">
    <location>
        <begin position="71"/>
        <end position="121"/>
    </location>
</feature>
<feature type="transmembrane region" description="Helical" evidence="5">
    <location>
        <begin position="6"/>
        <end position="25"/>
    </location>
</feature>
<dbReference type="PANTHER" id="PTHR42829">
    <property type="entry name" value="NADH-UBIQUINONE OXIDOREDUCTASE CHAIN 5"/>
    <property type="match status" value="1"/>
</dbReference>
<proteinExistence type="predicted"/>
<organism evidence="8">
    <name type="scientific">hydrothermal vent metagenome</name>
    <dbReference type="NCBI Taxonomy" id="652676"/>
    <lineage>
        <taxon>unclassified sequences</taxon>
        <taxon>metagenomes</taxon>
        <taxon>ecological metagenomes</taxon>
    </lineage>
</organism>
<dbReference type="InterPro" id="IPR001516">
    <property type="entry name" value="Proton_antipo_N"/>
</dbReference>
<dbReference type="EC" id="1.6.5.3" evidence="8"/>
<feature type="transmembrane region" description="Helical" evidence="5">
    <location>
        <begin position="88"/>
        <end position="108"/>
    </location>
</feature>
<comment type="subcellular location">
    <subcellularLocation>
        <location evidence="1">Membrane</location>
        <topology evidence="1">Multi-pass membrane protein</topology>
    </subcellularLocation>
</comment>
<dbReference type="Pfam" id="PF00361">
    <property type="entry name" value="Proton_antipo_M"/>
    <property type="match status" value="1"/>
</dbReference>
<dbReference type="PANTHER" id="PTHR42829:SF2">
    <property type="entry name" value="NADH-UBIQUINONE OXIDOREDUCTASE CHAIN 5"/>
    <property type="match status" value="1"/>
</dbReference>
<dbReference type="InterPro" id="IPR018393">
    <property type="entry name" value="NADHpl_OxRdtase_5_subgr"/>
</dbReference>
<feature type="transmembrane region" description="Helical" evidence="5">
    <location>
        <begin position="389"/>
        <end position="410"/>
    </location>
</feature>
<feature type="transmembrane region" description="Helical" evidence="5">
    <location>
        <begin position="174"/>
        <end position="193"/>
    </location>
</feature>
<feature type="transmembrane region" description="Helical" evidence="5">
    <location>
        <begin position="662"/>
        <end position="680"/>
    </location>
</feature>
<gene>
    <name evidence="8" type="ORF">MGWOODY_Clf2168</name>
</gene>
<dbReference type="PRINTS" id="PR01434">
    <property type="entry name" value="NADHDHGNASE5"/>
</dbReference>
<dbReference type="GO" id="GO:0016020">
    <property type="term" value="C:membrane"/>
    <property type="evidence" value="ECO:0007669"/>
    <property type="project" value="UniProtKB-SubCell"/>
</dbReference>
<feature type="transmembrane region" description="Helical" evidence="5">
    <location>
        <begin position="120"/>
        <end position="138"/>
    </location>
</feature>
<feature type="transmembrane region" description="Helical" evidence="5">
    <location>
        <begin position="32"/>
        <end position="55"/>
    </location>
</feature>
<evidence type="ECO:0000256" key="4">
    <source>
        <dbReference type="ARBA" id="ARBA00023136"/>
    </source>
</evidence>
<name>A0A160VAV0_9ZZZZ</name>
<keyword evidence="4 5" id="KW-0472">Membrane</keyword>
<dbReference type="Gene3D" id="1.20.5.2700">
    <property type="match status" value="1"/>
</dbReference>
<evidence type="ECO:0000256" key="1">
    <source>
        <dbReference type="ARBA" id="ARBA00004141"/>
    </source>
</evidence>